<dbReference type="NCBIfam" id="TIGR02265">
    <property type="entry name" value="Mxa_TIGR02265"/>
    <property type="match status" value="1"/>
</dbReference>
<proteinExistence type="predicted"/>
<evidence type="ECO:0000313" key="2">
    <source>
        <dbReference type="Proteomes" id="UP000031599"/>
    </source>
</evidence>
<dbReference type="Pfam" id="PF09536">
    <property type="entry name" value="DUF2378"/>
    <property type="match status" value="1"/>
</dbReference>
<accession>A0A0C2A3J4</accession>
<name>A0A0C2A3J4_9BACT</name>
<organism evidence="1 2">
    <name type="scientific">Enhygromyxa salina</name>
    <dbReference type="NCBI Taxonomy" id="215803"/>
    <lineage>
        <taxon>Bacteria</taxon>
        <taxon>Pseudomonadati</taxon>
        <taxon>Myxococcota</taxon>
        <taxon>Polyangia</taxon>
        <taxon>Nannocystales</taxon>
        <taxon>Nannocystaceae</taxon>
        <taxon>Enhygromyxa</taxon>
    </lineage>
</organism>
<dbReference type="EMBL" id="JMCC02000016">
    <property type="protein sequence ID" value="KIG17953.1"/>
    <property type="molecule type" value="Genomic_DNA"/>
</dbReference>
<dbReference type="AlphaFoldDB" id="A0A0C2A3J4"/>
<sequence length="207" mass="23201">MLIALEGEQPFVKPRAHFELDLEDITARIVGVPTIKGMFFNRTLELVAERADERDIICAAGLDDDRFVPFRDYPWVNFLRLNCAVSDVIYDGSRSAGLRHIGRTLYATFADSLPGRVTFGVLRHNADRVMRLGAKAWNMSGNPGEVFAESVGDRHYRYHFARSPSEVTETLGVGVLEGALAECNEVPRVLFGYADPMHTVLDIRWGD</sequence>
<dbReference type="RefSeq" id="WP_052547534.1">
    <property type="nucleotide sequence ID" value="NZ_JMCC02000016.1"/>
</dbReference>
<protein>
    <submittedName>
        <fullName evidence="1">Uncharacterized protein</fullName>
    </submittedName>
</protein>
<dbReference type="InterPro" id="IPR011751">
    <property type="entry name" value="Mxa_paralog_2265"/>
</dbReference>
<dbReference type="Proteomes" id="UP000031599">
    <property type="component" value="Unassembled WGS sequence"/>
</dbReference>
<reference evidence="1 2" key="1">
    <citation type="submission" date="2014-12" db="EMBL/GenBank/DDBJ databases">
        <title>Genome assembly of Enhygromyxa salina DSM 15201.</title>
        <authorList>
            <person name="Sharma G."/>
            <person name="Subramanian S."/>
        </authorList>
    </citation>
    <scope>NUCLEOTIDE SEQUENCE [LARGE SCALE GENOMIC DNA]</scope>
    <source>
        <strain evidence="1 2">DSM 15201</strain>
    </source>
</reference>
<evidence type="ECO:0000313" key="1">
    <source>
        <dbReference type="EMBL" id="KIG17953.1"/>
    </source>
</evidence>
<gene>
    <name evidence="1" type="ORF">DB30_02168</name>
</gene>
<comment type="caution">
    <text evidence="1">The sequence shown here is derived from an EMBL/GenBank/DDBJ whole genome shotgun (WGS) entry which is preliminary data.</text>
</comment>